<dbReference type="Gene3D" id="3.30.300.30">
    <property type="match status" value="1"/>
</dbReference>
<keyword evidence="6 10" id="KW-1133">Transmembrane helix</keyword>
<reference evidence="13 15" key="1">
    <citation type="submission" date="2016-10" db="EMBL/GenBank/DDBJ databases">
        <authorList>
            <person name="Varghese N."/>
            <person name="Submissions S."/>
        </authorList>
    </citation>
    <scope>NUCLEOTIDE SEQUENCE [LARGE SCALE GENOMIC DNA]</scope>
    <source>
        <strain evidence="13 15">CGMCC 1.11215</strain>
    </source>
</reference>
<protein>
    <recommendedName>
        <fullName evidence="9">Flagellar M-ring protein</fullName>
    </recommendedName>
</protein>
<feature type="transmembrane region" description="Helical" evidence="10">
    <location>
        <begin position="422"/>
        <end position="444"/>
    </location>
</feature>
<evidence type="ECO:0000256" key="9">
    <source>
        <dbReference type="PIRNR" id="PIRNR004862"/>
    </source>
</evidence>
<evidence type="ECO:0000259" key="11">
    <source>
        <dbReference type="Pfam" id="PF01514"/>
    </source>
</evidence>
<dbReference type="InterPro" id="IPR013556">
    <property type="entry name" value="Flag_M-ring_C"/>
</dbReference>
<sequence length="538" mass="55443">MPRQVTSVFKRFGNAIREFTIAQRTVAIIGVAVLVLGIAALSMWVTKPAFTPLFSGLSGEDANSIVEQLRTDGVEYELADGGATILVPEASVYDERIKSASAGLPTSSTGGYSLLDTMGVTSSEFQQSVTYKRALEGELAKTIGALDGVKMASVQLAIPEDSVFVSQKNDPTASVFVETQNGVTLSNDQVQAIVHLTSASIDGMTAADVAVVDSTGTVLSAVGVGATGGADQQASDYETRVRSAVQAMLDKVVGAGNATVVVAADMSYESAERVEESFTSPTEALALNESVDTETYSGTGGSAAGVLGSDTAAVADGATDGTFSSESTTRNNAVNKVTENRTIPAGAITRQTVSVAVDADAAANLNVADITSLVTSAAGIDAVRGDAVTVEVMAFDTTGAAAAAAALKAAADAAAAARFAEILRVSVITAGIVITLVVSLILYARRSRRQSRESVEIGDLTAMQNALGEATVPLSVTSSAGSLFLDNPTDTPTKIIPTVKFVPTDTDLRRAEIDSLAQSDPRSTAEFLRGLMDDRQRA</sequence>
<dbReference type="PRINTS" id="PR01009">
    <property type="entry name" value="FLGMRINGFLIF"/>
</dbReference>
<evidence type="ECO:0000256" key="1">
    <source>
        <dbReference type="ARBA" id="ARBA00004117"/>
    </source>
</evidence>
<dbReference type="RefSeq" id="WP_092339714.1">
    <property type="nucleotide sequence ID" value="NZ_FNIB01000003.1"/>
</dbReference>
<dbReference type="GO" id="GO:0009431">
    <property type="term" value="C:bacterial-type flagellum basal body, MS ring"/>
    <property type="evidence" value="ECO:0007669"/>
    <property type="project" value="InterPro"/>
</dbReference>
<evidence type="ECO:0000256" key="7">
    <source>
        <dbReference type="ARBA" id="ARBA00023136"/>
    </source>
</evidence>
<accession>A0A4R8UXU4</accession>
<keyword evidence="5 10" id="KW-0812">Transmembrane</keyword>
<dbReference type="PANTHER" id="PTHR30046:SF0">
    <property type="entry name" value="FLAGELLAR M-RING PROTEIN"/>
    <property type="match status" value="1"/>
</dbReference>
<gene>
    <name evidence="14" type="primary">fliF</name>
    <name evidence="14" type="ORF">E3O21_18310</name>
    <name evidence="13" type="ORF">SAMN05216368_103242</name>
</gene>
<keyword evidence="4" id="KW-1003">Cell membrane</keyword>
<keyword evidence="8 9" id="KW-0975">Bacterial flagellum</keyword>
<dbReference type="NCBIfam" id="TIGR00206">
    <property type="entry name" value="fliF"/>
    <property type="match status" value="1"/>
</dbReference>
<dbReference type="Pfam" id="PF01514">
    <property type="entry name" value="YscJ_FliF"/>
    <property type="match status" value="1"/>
</dbReference>
<dbReference type="GO" id="GO:0003774">
    <property type="term" value="F:cytoskeletal motor activity"/>
    <property type="evidence" value="ECO:0007669"/>
    <property type="project" value="InterPro"/>
</dbReference>
<evidence type="ECO:0000313" key="16">
    <source>
        <dbReference type="Proteomes" id="UP000298252"/>
    </source>
</evidence>
<proteinExistence type="inferred from homology"/>
<keyword evidence="13" id="KW-0282">Flagellum</keyword>
<dbReference type="PIRSF" id="PIRSF004862">
    <property type="entry name" value="FliF"/>
    <property type="match status" value="1"/>
</dbReference>
<keyword evidence="13" id="KW-0969">Cilium</keyword>
<evidence type="ECO:0000313" key="15">
    <source>
        <dbReference type="Proteomes" id="UP000199639"/>
    </source>
</evidence>
<evidence type="ECO:0000256" key="2">
    <source>
        <dbReference type="ARBA" id="ARBA00004651"/>
    </source>
</evidence>
<dbReference type="InterPro" id="IPR043427">
    <property type="entry name" value="YscJ/FliF"/>
</dbReference>
<feature type="domain" description="Flagellar M-ring N-terminal" evidence="11">
    <location>
        <begin position="46"/>
        <end position="220"/>
    </location>
</feature>
<dbReference type="PANTHER" id="PTHR30046">
    <property type="entry name" value="FLAGELLAR M-RING PROTEIN"/>
    <property type="match status" value="1"/>
</dbReference>
<dbReference type="Pfam" id="PF08345">
    <property type="entry name" value="YscJ_FliF_C"/>
    <property type="match status" value="1"/>
</dbReference>
<comment type="similarity">
    <text evidence="3 9">Belongs to the FliF family.</text>
</comment>
<comment type="function">
    <text evidence="9">The M ring may be actively involved in energy transduction.</text>
</comment>
<dbReference type="AlphaFoldDB" id="A0A4R8UXU4"/>
<dbReference type="InterPro" id="IPR000067">
    <property type="entry name" value="FlgMring_FliF"/>
</dbReference>
<keyword evidence="16" id="KW-1185">Reference proteome</keyword>
<evidence type="ECO:0000256" key="10">
    <source>
        <dbReference type="SAM" id="Phobius"/>
    </source>
</evidence>
<evidence type="ECO:0000256" key="4">
    <source>
        <dbReference type="ARBA" id="ARBA00022475"/>
    </source>
</evidence>
<comment type="subcellular location">
    <subcellularLocation>
        <location evidence="1 9">Bacterial flagellum basal body</location>
    </subcellularLocation>
    <subcellularLocation>
        <location evidence="2">Cell membrane</location>
        <topology evidence="2">Multi-pass membrane protein</topology>
    </subcellularLocation>
</comment>
<dbReference type="STRING" id="1424659.SAMN05216368_103242"/>
<dbReference type="GO" id="GO:0005886">
    <property type="term" value="C:plasma membrane"/>
    <property type="evidence" value="ECO:0007669"/>
    <property type="project" value="UniProtKB-SubCell"/>
</dbReference>
<evidence type="ECO:0000256" key="6">
    <source>
        <dbReference type="ARBA" id="ARBA00022989"/>
    </source>
</evidence>
<evidence type="ECO:0000256" key="3">
    <source>
        <dbReference type="ARBA" id="ARBA00007971"/>
    </source>
</evidence>
<keyword evidence="7 10" id="KW-0472">Membrane</keyword>
<evidence type="ECO:0000313" key="13">
    <source>
        <dbReference type="EMBL" id="SDN02742.1"/>
    </source>
</evidence>
<dbReference type="EMBL" id="FNIB01000003">
    <property type="protein sequence ID" value="SDN02742.1"/>
    <property type="molecule type" value="Genomic_DNA"/>
</dbReference>
<dbReference type="Proteomes" id="UP000298252">
    <property type="component" value="Unassembled WGS sequence"/>
</dbReference>
<evidence type="ECO:0000313" key="14">
    <source>
        <dbReference type="EMBL" id="TFB73034.1"/>
    </source>
</evidence>
<name>A0A4R8UXU4_9MICO</name>
<dbReference type="InterPro" id="IPR006182">
    <property type="entry name" value="FliF_N_dom"/>
</dbReference>
<reference evidence="14 16" key="2">
    <citation type="submission" date="2019-03" db="EMBL/GenBank/DDBJ databases">
        <title>Genomics of glacier-inhabiting Cryobacterium strains.</title>
        <authorList>
            <person name="Liu Q."/>
            <person name="Xin Y.-H."/>
        </authorList>
    </citation>
    <scope>NUCLEOTIDE SEQUENCE [LARGE SCALE GENOMIC DNA]</scope>
    <source>
        <strain evidence="14 16">Hh8</strain>
    </source>
</reference>
<feature type="domain" description="Flagellar M-ring C-terminal" evidence="12">
    <location>
        <begin position="249"/>
        <end position="395"/>
    </location>
</feature>
<keyword evidence="13" id="KW-0966">Cell projection</keyword>
<dbReference type="InterPro" id="IPR045851">
    <property type="entry name" value="AMP-bd_C_sf"/>
</dbReference>
<evidence type="ECO:0000256" key="8">
    <source>
        <dbReference type="ARBA" id="ARBA00023143"/>
    </source>
</evidence>
<dbReference type="GO" id="GO:0071973">
    <property type="term" value="P:bacterial-type flagellum-dependent cell motility"/>
    <property type="evidence" value="ECO:0007669"/>
    <property type="project" value="InterPro"/>
</dbReference>
<feature type="transmembrane region" description="Helical" evidence="10">
    <location>
        <begin position="21"/>
        <end position="45"/>
    </location>
</feature>
<evidence type="ECO:0000256" key="5">
    <source>
        <dbReference type="ARBA" id="ARBA00022692"/>
    </source>
</evidence>
<evidence type="ECO:0000259" key="12">
    <source>
        <dbReference type="Pfam" id="PF08345"/>
    </source>
</evidence>
<organism evidence="13 15">
    <name type="scientific">Cryobacterium flavum</name>
    <dbReference type="NCBI Taxonomy" id="1424659"/>
    <lineage>
        <taxon>Bacteria</taxon>
        <taxon>Bacillati</taxon>
        <taxon>Actinomycetota</taxon>
        <taxon>Actinomycetes</taxon>
        <taxon>Micrococcales</taxon>
        <taxon>Microbacteriaceae</taxon>
        <taxon>Cryobacterium</taxon>
    </lineage>
</organism>
<dbReference type="EMBL" id="SOFD01000041">
    <property type="protein sequence ID" value="TFB73034.1"/>
    <property type="molecule type" value="Genomic_DNA"/>
</dbReference>
<dbReference type="Proteomes" id="UP000199639">
    <property type="component" value="Unassembled WGS sequence"/>
</dbReference>